<evidence type="ECO:0000313" key="1">
    <source>
        <dbReference type="EMBL" id="KAH7835144.1"/>
    </source>
</evidence>
<dbReference type="Proteomes" id="UP000828048">
    <property type="component" value="Chromosome 2"/>
</dbReference>
<organism evidence="1 2">
    <name type="scientific">Vaccinium darrowii</name>
    <dbReference type="NCBI Taxonomy" id="229202"/>
    <lineage>
        <taxon>Eukaryota</taxon>
        <taxon>Viridiplantae</taxon>
        <taxon>Streptophyta</taxon>
        <taxon>Embryophyta</taxon>
        <taxon>Tracheophyta</taxon>
        <taxon>Spermatophyta</taxon>
        <taxon>Magnoliopsida</taxon>
        <taxon>eudicotyledons</taxon>
        <taxon>Gunneridae</taxon>
        <taxon>Pentapetalae</taxon>
        <taxon>asterids</taxon>
        <taxon>Ericales</taxon>
        <taxon>Ericaceae</taxon>
        <taxon>Vaccinioideae</taxon>
        <taxon>Vaccinieae</taxon>
        <taxon>Vaccinium</taxon>
    </lineage>
</organism>
<sequence length="829" mass="94919">MKNDSQELGKASAPYCSRRERLAKAHADYLSSNLAWEFFILRVGEVDVELFNSIGFFNLQSMTNEEVLIVDCILCSRKKLPIQILYENSIFSTYFPGREVPHWFSSKNVGSIISFTMNLSTHFYFRGMNLCLVYTLPSDIDLLPTPLQVEISIKGSGTKTVYAPRCYGIPETGGDMVWLSYWVEKSLFKEGDEVQIRFEIKGDGQIKECGVHLMYFEEVGEIYHYWNTLNNTWDSNVFEFMPSAGFRTPDKQNLSTPDPNSRGEEDSEPLQLQMHPYSNATFSISNRGSTSSSAPEGGVLYMEESVRLNEMGELATQGQKLSPEVSHSSEEELLEEMWSQELEETSSNPRELEDLNCDPMEVPPTISHHFSILHVLDLSYTEINSLPQSICRLVALQKLFLRSCKLLMELPPEIGELSNLQVLDLEGTEILSLPKEIAKLINLTCLKVSFYGYANKTVIPRRVLSNLSRLNELIIDVTPYGEWWDVEVEAIIDDLCSLDELRTLKLYLPTVELLEGLTRIFSSLANFRFTVGHHEEHFISRLPRDVEEEFNNQEKLEKGLKYINGSRIPNEITKVFKHANAFFLQCHWTVKSLSEFGHENMNEVKFCLVMECNEFRTIIDSEQCHQGKDDRSESEDFLDFDEAIILGSLQKMIIRYMKNMVSIWEGPIGKGSLSNLKYLALHTCPNLTTLFTIDMLNNLINLEELIVEDCPKINSLVSLKSSNSKSDLFLPNLKKISLLELPELVSISSGLWIAPKLERVVVFYCPKLEKLSTMDVSSTNLKVIKGEKEWWDALKWYESDLSTKHEDYLARLFIPLRRDGDLMAQLTKD</sequence>
<name>A0ACB7X3B0_9ERIC</name>
<proteinExistence type="predicted"/>
<protein>
    <submittedName>
        <fullName evidence="1">Uncharacterized protein</fullName>
    </submittedName>
</protein>
<dbReference type="EMBL" id="CM037152">
    <property type="protein sequence ID" value="KAH7835144.1"/>
    <property type="molecule type" value="Genomic_DNA"/>
</dbReference>
<evidence type="ECO:0000313" key="2">
    <source>
        <dbReference type="Proteomes" id="UP000828048"/>
    </source>
</evidence>
<reference evidence="1 2" key="1">
    <citation type="journal article" date="2021" name="Hortic Res">
        <title>High-quality reference genome and annotation aids understanding of berry development for evergreen blueberry (Vaccinium darrowii).</title>
        <authorList>
            <person name="Yu J."/>
            <person name="Hulse-Kemp A.M."/>
            <person name="Babiker E."/>
            <person name="Staton M."/>
        </authorList>
    </citation>
    <scope>NUCLEOTIDE SEQUENCE [LARGE SCALE GENOMIC DNA]</scope>
    <source>
        <strain evidence="2">cv. NJ 8807/NJ 8810</strain>
        <tissue evidence="1">Young leaf</tissue>
    </source>
</reference>
<keyword evidence="2" id="KW-1185">Reference proteome</keyword>
<comment type="caution">
    <text evidence="1">The sequence shown here is derived from an EMBL/GenBank/DDBJ whole genome shotgun (WGS) entry which is preliminary data.</text>
</comment>
<gene>
    <name evidence="1" type="ORF">Vadar_023263</name>
</gene>
<accession>A0ACB7X3B0</accession>